<dbReference type="Gene3D" id="3.40.50.10320">
    <property type="entry name" value="LmbE-like"/>
    <property type="match status" value="1"/>
</dbReference>
<dbReference type="EMBL" id="BARU01025942">
    <property type="protein sequence ID" value="GAH72350.1"/>
    <property type="molecule type" value="Genomic_DNA"/>
</dbReference>
<dbReference type="InterPro" id="IPR003737">
    <property type="entry name" value="GlcNAc_PI_deacetylase-related"/>
</dbReference>
<sequence length="49" mass="5280">MESVLFVVAHPDDLAYGMGGIAFLLRDKFDLHLVCATKGERGVSGRSLS</sequence>
<evidence type="ECO:0000313" key="1">
    <source>
        <dbReference type="EMBL" id="GAH72350.1"/>
    </source>
</evidence>
<proteinExistence type="predicted"/>
<protein>
    <recommendedName>
        <fullName evidence="2">PIG-L family deacetylase</fullName>
    </recommendedName>
</protein>
<dbReference type="Pfam" id="PF02585">
    <property type="entry name" value="PIG-L"/>
    <property type="match status" value="1"/>
</dbReference>
<accession>X1ISW0</accession>
<evidence type="ECO:0008006" key="2">
    <source>
        <dbReference type="Google" id="ProtNLM"/>
    </source>
</evidence>
<organism evidence="1">
    <name type="scientific">marine sediment metagenome</name>
    <dbReference type="NCBI Taxonomy" id="412755"/>
    <lineage>
        <taxon>unclassified sequences</taxon>
        <taxon>metagenomes</taxon>
        <taxon>ecological metagenomes</taxon>
    </lineage>
</organism>
<reference evidence="1" key="1">
    <citation type="journal article" date="2014" name="Front. Microbiol.">
        <title>High frequency of phylogenetically diverse reductive dehalogenase-homologous genes in deep subseafloor sedimentary metagenomes.</title>
        <authorList>
            <person name="Kawai M."/>
            <person name="Futagami T."/>
            <person name="Toyoda A."/>
            <person name="Takaki Y."/>
            <person name="Nishi S."/>
            <person name="Hori S."/>
            <person name="Arai W."/>
            <person name="Tsubouchi T."/>
            <person name="Morono Y."/>
            <person name="Uchiyama I."/>
            <person name="Ito T."/>
            <person name="Fujiyama A."/>
            <person name="Inagaki F."/>
            <person name="Takami H."/>
        </authorList>
    </citation>
    <scope>NUCLEOTIDE SEQUENCE</scope>
    <source>
        <strain evidence="1">Expedition CK06-06</strain>
    </source>
</reference>
<comment type="caution">
    <text evidence="1">The sequence shown here is derived from an EMBL/GenBank/DDBJ whole genome shotgun (WGS) entry which is preliminary data.</text>
</comment>
<dbReference type="InterPro" id="IPR024078">
    <property type="entry name" value="LmbE-like_dom_sf"/>
</dbReference>
<dbReference type="AlphaFoldDB" id="X1ISW0"/>
<gene>
    <name evidence="1" type="ORF">S03H2_41737</name>
</gene>
<dbReference type="SUPFAM" id="SSF102588">
    <property type="entry name" value="LmbE-like"/>
    <property type="match status" value="1"/>
</dbReference>
<feature type="non-terminal residue" evidence="1">
    <location>
        <position position="49"/>
    </location>
</feature>
<name>X1ISW0_9ZZZZ</name>